<proteinExistence type="predicted"/>
<dbReference type="AlphaFoldDB" id="A0A0C2XCJ9"/>
<keyword evidence="1 3" id="KW-0238">DNA-binding</keyword>
<dbReference type="SUPFAM" id="SSF47095">
    <property type="entry name" value="HMG-box"/>
    <property type="match status" value="1"/>
</dbReference>
<accession>A0A0C2XCJ9</accession>
<dbReference type="PANTHER" id="PTHR45789:SF2">
    <property type="entry name" value="FI18025P1"/>
    <property type="match status" value="1"/>
</dbReference>
<dbReference type="InterPro" id="IPR009071">
    <property type="entry name" value="HMG_box_dom"/>
</dbReference>
<feature type="non-terminal residue" evidence="5">
    <location>
        <position position="1"/>
    </location>
</feature>
<feature type="DNA-binding region" description="HMG box" evidence="3">
    <location>
        <begin position="1"/>
        <end position="83"/>
    </location>
</feature>
<dbReference type="PANTHER" id="PTHR45789">
    <property type="entry name" value="FI18025P1"/>
    <property type="match status" value="1"/>
</dbReference>
<dbReference type="InterPro" id="IPR051356">
    <property type="entry name" value="SOX/SOX-like_TF"/>
</dbReference>
<dbReference type="CDD" id="cd01389">
    <property type="entry name" value="HMG-box_ROX1-like"/>
    <property type="match status" value="1"/>
</dbReference>
<dbReference type="PROSITE" id="PS50118">
    <property type="entry name" value="HMG_BOX_2"/>
    <property type="match status" value="1"/>
</dbReference>
<evidence type="ECO:0000256" key="3">
    <source>
        <dbReference type="PROSITE-ProRule" id="PRU00267"/>
    </source>
</evidence>
<evidence type="ECO:0000256" key="2">
    <source>
        <dbReference type="ARBA" id="ARBA00023242"/>
    </source>
</evidence>
<dbReference type="STRING" id="946122.A0A0C2XCJ9"/>
<evidence type="ECO:0000256" key="1">
    <source>
        <dbReference type="ARBA" id="ARBA00023125"/>
    </source>
</evidence>
<dbReference type="HOGENOM" id="CLU_082854_6_2_1"/>
<dbReference type="InParanoid" id="A0A0C2XCJ9"/>
<protein>
    <recommendedName>
        <fullName evidence="4">HMG box domain-containing protein</fullName>
    </recommendedName>
</protein>
<evidence type="ECO:0000313" key="6">
    <source>
        <dbReference type="Proteomes" id="UP000054549"/>
    </source>
</evidence>
<dbReference type="GO" id="GO:0000981">
    <property type="term" value="F:DNA-binding transcription factor activity, RNA polymerase II-specific"/>
    <property type="evidence" value="ECO:0007669"/>
    <property type="project" value="TreeGrafter"/>
</dbReference>
<dbReference type="GO" id="GO:0005634">
    <property type="term" value="C:nucleus"/>
    <property type="evidence" value="ECO:0007669"/>
    <property type="project" value="UniProtKB-UniRule"/>
</dbReference>
<feature type="domain" description="HMG box" evidence="4">
    <location>
        <begin position="1"/>
        <end position="83"/>
    </location>
</feature>
<sequence length="86" mass="10391">VPRPRNAFIIFRCEYNPKIKAWIEAITTTTKRKTNRNRTINQNIVSVIAGRIWRFLSDAERQPYREKAGEVKLQHRIQYPDYRYQP</sequence>
<reference evidence="5 6" key="1">
    <citation type="submission" date="2014-04" db="EMBL/GenBank/DDBJ databases">
        <title>Evolutionary Origins and Diversification of the Mycorrhizal Mutualists.</title>
        <authorList>
            <consortium name="DOE Joint Genome Institute"/>
            <consortium name="Mycorrhizal Genomics Consortium"/>
            <person name="Kohler A."/>
            <person name="Kuo A."/>
            <person name="Nagy L.G."/>
            <person name="Floudas D."/>
            <person name="Copeland A."/>
            <person name="Barry K.W."/>
            <person name="Cichocki N."/>
            <person name="Veneault-Fourrey C."/>
            <person name="LaButti K."/>
            <person name="Lindquist E.A."/>
            <person name="Lipzen A."/>
            <person name="Lundell T."/>
            <person name="Morin E."/>
            <person name="Murat C."/>
            <person name="Riley R."/>
            <person name="Ohm R."/>
            <person name="Sun H."/>
            <person name="Tunlid A."/>
            <person name="Henrissat B."/>
            <person name="Grigoriev I.V."/>
            <person name="Hibbett D.S."/>
            <person name="Martin F."/>
        </authorList>
    </citation>
    <scope>NUCLEOTIDE SEQUENCE [LARGE SCALE GENOMIC DNA]</scope>
    <source>
        <strain evidence="5 6">Koide BX008</strain>
    </source>
</reference>
<dbReference type="EMBL" id="KN818233">
    <property type="protein sequence ID" value="KIL67121.1"/>
    <property type="molecule type" value="Genomic_DNA"/>
</dbReference>
<name>A0A0C2XCJ9_AMAMK</name>
<keyword evidence="6" id="KW-1185">Reference proteome</keyword>
<dbReference type="Gene3D" id="1.10.30.10">
    <property type="entry name" value="High mobility group box domain"/>
    <property type="match status" value="1"/>
</dbReference>
<dbReference type="SMART" id="SM00398">
    <property type="entry name" value="HMG"/>
    <property type="match status" value="1"/>
</dbReference>
<dbReference type="OrthoDB" id="6247875at2759"/>
<feature type="non-terminal residue" evidence="5">
    <location>
        <position position="86"/>
    </location>
</feature>
<dbReference type="InterPro" id="IPR036910">
    <property type="entry name" value="HMG_box_dom_sf"/>
</dbReference>
<evidence type="ECO:0000259" key="4">
    <source>
        <dbReference type="PROSITE" id="PS50118"/>
    </source>
</evidence>
<dbReference type="Pfam" id="PF00505">
    <property type="entry name" value="HMG_box"/>
    <property type="match status" value="1"/>
</dbReference>
<keyword evidence="2 3" id="KW-0539">Nucleus</keyword>
<gene>
    <name evidence="5" type="ORF">M378DRAFT_41557</name>
</gene>
<dbReference type="GO" id="GO:0000978">
    <property type="term" value="F:RNA polymerase II cis-regulatory region sequence-specific DNA binding"/>
    <property type="evidence" value="ECO:0007669"/>
    <property type="project" value="TreeGrafter"/>
</dbReference>
<organism evidence="5 6">
    <name type="scientific">Amanita muscaria (strain Koide BX008)</name>
    <dbReference type="NCBI Taxonomy" id="946122"/>
    <lineage>
        <taxon>Eukaryota</taxon>
        <taxon>Fungi</taxon>
        <taxon>Dikarya</taxon>
        <taxon>Basidiomycota</taxon>
        <taxon>Agaricomycotina</taxon>
        <taxon>Agaricomycetes</taxon>
        <taxon>Agaricomycetidae</taxon>
        <taxon>Agaricales</taxon>
        <taxon>Pluteineae</taxon>
        <taxon>Amanitaceae</taxon>
        <taxon>Amanita</taxon>
    </lineage>
</organism>
<evidence type="ECO:0000313" key="5">
    <source>
        <dbReference type="EMBL" id="KIL67121.1"/>
    </source>
</evidence>
<dbReference type="Proteomes" id="UP000054549">
    <property type="component" value="Unassembled WGS sequence"/>
</dbReference>